<evidence type="ECO:0000313" key="17">
    <source>
        <dbReference type="Proteomes" id="UP000189670"/>
    </source>
</evidence>
<dbReference type="EMBL" id="ATBP01000140">
    <property type="protein sequence ID" value="ETR72509.1"/>
    <property type="molecule type" value="Genomic_DNA"/>
</dbReference>
<evidence type="ECO:0000256" key="2">
    <source>
        <dbReference type="ARBA" id="ARBA00002790"/>
    </source>
</evidence>
<evidence type="ECO:0000256" key="4">
    <source>
        <dbReference type="ARBA" id="ARBA00022630"/>
    </source>
</evidence>
<dbReference type="PROSITE" id="PS01136">
    <property type="entry name" value="UPF0034"/>
    <property type="match status" value="1"/>
</dbReference>
<feature type="binding site" evidence="14">
    <location>
        <position position="139"/>
    </location>
    <ligand>
        <name>FMN</name>
        <dbReference type="ChEBI" id="CHEBI:58210"/>
    </ligand>
</feature>
<evidence type="ECO:0000259" key="15">
    <source>
        <dbReference type="Pfam" id="PF01207"/>
    </source>
</evidence>
<organism evidence="16 17">
    <name type="scientific">Candidatus Magnetoglobus multicellularis str. Araruama</name>
    <dbReference type="NCBI Taxonomy" id="890399"/>
    <lineage>
        <taxon>Bacteria</taxon>
        <taxon>Pseudomonadati</taxon>
        <taxon>Thermodesulfobacteriota</taxon>
        <taxon>Desulfobacteria</taxon>
        <taxon>Desulfobacterales</taxon>
        <taxon>Desulfobacteraceae</taxon>
        <taxon>Candidatus Magnetoglobus</taxon>
    </lineage>
</organism>
<evidence type="ECO:0000256" key="13">
    <source>
        <dbReference type="PIRSR" id="PIRSR006621-1"/>
    </source>
</evidence>
<keyword evidence="8" id="KW-0694">RNA-binding</keyword>
<dbReference type="EC" id="1.3.1.-" evidence="12"/>
<feature type="binding site" evidence="14">
    <location>
        <position position="70"/>
    </location>
    <ligand>
        <name>FMN</name>
        <dbReference type="ChEBI" id="CHEBI:58210"/>
    </ligand>
</feature>
<evidence type="ECO:0000256" key="6">
    <source>
        <dbReference type="ARBA" id="ARBA00022694"/>
    </source>
</evidence>
<dbReference type="PANTHER" id="PTHR45846:SF1">
    <property type="entry name" value="TRNA-DIHYDROURIDINE(47) SYNTHASE [NAD(P)(+)]-LIKE"/>
    <property type="match status" value="1"/>
</dbReference>
<feature type="active site" description="Proton donor" evidence="13">
    <location>
        <position position="100"/>
    </location>
</feature>
<accession>A0A1V1PC68</accession>
<comment type="catalytic activity">
    <reaction evidence="11">
        <text>a 5,6-dihydrouridine in tRNA + NAD(+) = a uridine in tRNA + NADH + H(+)</text>
        <dbReference type="Rhea" id="RHEA:54452"/>
        <dbReference type="Rhea" id="RHEA-COMP:13339"/>
        <dbReference type="Rhea" id="RHEA-COMP:13887"/>
        <dbReference type="ChEBI" id="CHEBI:15378"/>
        <dbReference type="ChEBI" id="CHEBI:57540"/>
        <dbReference type="ChEBI" id="CHEBI:57945"/>
        <dbReference type="ChEBI" id="CHEBI:65315"/>
        <dbReference type="ChEBI" id="CHEBI:74443"/>
    </reaction>
</comment>
<dbReference type="Proteomes" id="UP000189670">
    <property type="component" value="Unassembled WGS sequence"/>
</dbReference>
<keyword evidence="6 12" id="KW-0819">tRNA processing</keyword>
<dbReference type="AlphaFoldDB" id="A0A1V1PC68"/>
<reference evidence="17" key="1">
    <citation type="submission" date="2012-11" db="EMBL/GenBank/DDBJ databases">
        <authorList>
            <person name="Lucero-Rivera Y.E."/>
            <person name="Tovar-Ramirez D."/>
        </authorList>
    </citation>
    <scope>NUCLEOTIDE SEQUENCE [LARGE SCALE GENOMIC DNA]</scope>
    <source>
        <strain evidence="17">Araruama</strain>
    </source>
</reference>
<comment type="cofactor">
    <cofactor evidence="1 12 14">
        <name>FMN</name>
        <dbReference type="ChEBI" id="CHEBI:58210"/>
    </cofactor>
</comment>
<keyword evidence="14" id="KW-0547">Nucleotide-binding</keyword>
<feature type="binding site" evidence="14">
    <location>
        <begin position="224"/>
        <end position="225"/>
    </location>
    <ligand>
        <name>FMN</name>
        <dbReference type="ChEBI" id="CHEBI:58210"/>
    </ligand>
</feature>
<comment type="caution">
    <text evidence="16">The sequence shown here is derived from an EMBL/GenBank/DDBJ whole genome shotgun (WGS) entry which is preliminary data.</text>
</comment>
<dbReference type="NCBIfam" id="TIGR00737">
    <property type="entry name" value="nifR3_yhdG"/>
    <property type="match status" value="1"/>
</dbReference>
<comment type="catalytic activity">
    <reaction evidence="10">
        <text>a 5,6-dihydrouridine in tRNA + NADP(+) = a uridine in tRNA + NADPH + H(+)</text>
        <dbReference type="Rhea" id="RHEA:23624"/>
        <dbReference type="Rhea" id="RHEA-COMP:13339"/>
        <dbReference type="Rhea" id="RHEA-COMP:13887"/>
        <dbReference type="ChEBI" id="CHEBI:15378"/>
        <dbReference type="ChEBI" id="CHEBI:57783"/>
        <dbReference type="ChEBI" id="CHEBI:58349"/>
        <dbReference type="ChEBI" id="CHEBI:65315"/>
        <dbReference type="ChEBI" id="CHEBI:74443"/>
    </reaction>
</comment>
<name>A0A1V1PC68_9BACT</name>
<sequence length="323" mass="36025">MKIGHITLTTPFILAPLAGITNLPFRMMVKSYGCGLVCSEMISANGLVHESPKTMDYLQSDRREKPVSFQIFGAKPDIMAEAAKIVQSKGADILDVNLGCSVRKVLKTGAGAALMKDYQLAASIFQSIRKAINIPFTIKIRSGWDASGNDAIEIGQIAESCGVDAITIHPRTARQGFGGQADWSIIRRLKQQVNIPVIGNGDIHSAASAFQMISETQCDAVMIGREAVHNPWLFQDIVSRYQKVPSPKLSLHERFDAICDYVDQSIAHMGERRACRLMRSRLGWFTRGLPNSCRFRESIRFLETRQQTFELLMNYYKTICSME</sequence>
<evidence type="ECO:0000256" key="3">
    <source>
        <dbReference type="ARBA" id="ARBA00022555"/>
    </source>
</evidence>
<keyword evidence="3" id="KW-0820">tRNA-binding</keyword>
<dbReference type="InterPro" id="IPR018517">
    <property type="entry name" value="tRNA_hU_synthase_CS"/>
</dbReference>
<dbReference type="InterPro" id="IPR035587">
    <property type="entry name" value="DUS-like_FMN-bd"/>
</dbReference>
<dbReference type="GO" id="GO:0050660">
    <property type="term" value="F:flavin adenine dinucleotide binding"/>
    <property type="evidence" value="ECO:0007669"/>
    <property type="project" value="InterPro"/>
</dbReference>
<evidence type="ECO:0000256" key="1">
    <source>
        <dbReference type="ARBA" id="ARBA00001917"/>
    </source>
</evidence>
<dbReference type="Gene3D" id="3.20.20.70">
    <property type="entry name" value="Aldolase class I"/>
    <property type="match status" value="1"/>
</dbReference>
<evidence type="ECO:0000256" key="10">
    <source>
        <dbReference type="ARBA" id="ARBA00048205"/>
    </source>
</evidence>
<evidence type="ECO:0000256" key="5">
    <source>
        <dbReference type="ARBA" id="ARBA00022643"/>
    </source>
</evidence>
<keyword evidence="9 12" id="KW-0560">Oxidoreductase</keyword>
<evidence type="ECO:0000256" key="14">
    <source>
        <dbReference type="PIRSR" id="PIRSR006621-2"/>
    </source>
</evidence>
<dbReference type="PIRSF" id="PIRSF006621">
    <property type="entry name" value="Dus"/>
    <property type="match status" value="1"/>
</dbReference>
<dbReference type="PANTHER" id="PTHR45846">
    <property type="entry name" value="TRNA-DIHYDROURIDINE(47) SYNTHASE [NAD(P)(+)]-LIKE"/>
    <property type="match status" value="1"/>
</dbReference>
<dbReference type="CDD" id="cd02801">
    <property type="entry name" value="DUS_like_FMN"/>
    <property type="match status" value="1"/>
</dbReference>
<gene>
    <name evidence="16" type="ORF">OMM_07472</name>
</gene>
<dbReference type="InterPro" id="IPR024036">
    <property type="entry name" value="tRNA-dHydroUridine_Synthase_C"/>
</dbReference>
<evidence type="ECO:0000256" key="11">
    <source>
        <dbReference type="ARBA" id="ARBA00048802"/>
    </source>
</evidence>
<evidence type="ECO:0000256" key="8">
    <source>
        <dbReference type="ARBA" id="ARBA00022884"/>
    </source>
</evidence>
<protein>
    <recommendedName>
        <fullName evidence="12">tRNA-dihydrouridine synthase</fullName>
        <ecNumber evidence="12">1.3.1.-</ecNumber>
    </recommendedName>
</protein>
<feature type="binding site" evidence="14">
    <location>
        <position position="169"/>
    </location>
    <ligand>
        <name>FMN</name>
        <dbReference type="ChEBI" id="CHEBI:58210"/>
    </ligand>
</feature>
<evidence type="ECO:0000256" key="12">
    <source>
        <dbReference type="PIRNR" id="PIRNR006621"/>
    </source>
</evidence>
<dbReference type="GO" id="GO:0017150">
    <property type="term" value="F:tRNA dihydrouridine synthase activity"/>
    <property type="evidence" value="ECO:0007669"/>
    <property type="project" value="InterPro"/>
</dbReference>
<dbReference type="GO" id="GO:0000049">
    <property type="term" value="F:tRNA binding"/>
    <property type="evidence" value="ECO:0007669"/>
    <property type="project" value="UniProtKB-KW"/>
</dbReference>
<dbReference type="Pfam" id="PF01207">
    <property type="entry name" value="Dus"/>
    <property type="match status" value="1"/>
</dbReference>
<keyword evidence="5 12" id="KW-0288">FMN</keyword>
<dbReference type="InterPro" id="IPR004652">
    <property type="entry name" value="DusB-like"/>
</dbReference>
<evidence type="ECO:0000256" key="9">
    <source>
        <dbReference type="ARBA" id="ARBA00023002"/>
    </source>
</evidence>
<evidence type="ECO:0000313" key="16">
    <source>
        <dbReference type="EMBL" id="ETR72509.1"/>
    </source>
</evidence>
<feature type="domain" description="DUS-like FMN-binding" evidence="15">
    <location>
        <begin position="13"/>
        <end position="312"/>
    </location>
</feature>
<comment type="function">
    <text evidence="2 12">Catalyzes the synthesis of 5,6-dihydrouridine (D), a modified base found in the D-loop of most tRNAs, via the reduction of the C5-C6 double bond in target uridines.</text>
</comment>
<keyword evidence="4 12" id="KW-0285">Flavoprotein</keyword>
<dbReference type="SUPFAM" id="SSF51395">
    <property type="entry name" value="FMN-linked oxidoreductases"/>
    <property type="match status" value="1"/>
</dbReference>
<dbReference type="InterPro" id="IPR001269">
    <property type="entry name" value="DUS_fam"/>
</dbReference>
<dbReference type="Gene3D" id="1.10.1200.80">
    <property type="entry name" value="Putative flavin oxidoreducatase, domain 2"/>
    <property type="match status" value="1"/>
</dbReference>
<keyword evidence="7" id="KW-0521">NADP</keyword>
<proteinExistence type="inferred from homology"/>
<comment type="similarity">
    <text evidence="12">Belongs to the dus family.</text>
</comment>
<dbReference type="InterPro" id="IPR013785">
    <property type="entry name" value="Aldolase_TIM"/>
</dbReference>
<evidence type="ECO:0000256" key="7">
    <source>
        <dbReference type="ARBA" id="ARBA00022857"/>
    </source>
</evidence>